<dbReference type="InterPro" id="IPR029068">
    <property type="entry name" value="Glyas_Bleomycin-R_OHBP_Dase"/>
</dbReference>
<gene>
    <name evidence="2" type="ORF">H9624_08415</name>
</gene>
<dbReference type="PANTHER" id="PTHR36437:SF2">
    <property type="entry name" value="GLYOXALASE_BLEOMYCIN RESISTANCE PROTEIN_DIOXYGENASE"/>
    <property type="match status" value="1"/>
</dbReference>
<dbReference type="EMBL" id="JACSPO010000003">
    <property type="protein sequence ID" value="MBD8062347.1"/>
    <property type="molecule type" value="Genomic_DNA"/>
</dbReference>
<evidence type="ECO:0000313" key="3">
    <source>
        <dbReference type="Proteomes" id="UP000661894"/>
    </source>
</evidence>
<evidence type="ECO:0000313" key="2">
    <source>
        <dbReference type="EMBL" id="MBD8062347.1"/>
    </source>
</evidence>
<organism evidence="2 3">
    <name type="scientific">Oceanitalea stevensii</name>
    <dbReference type="NCBI Taxonomy" id="2763072"/>
    <lineage>
        <taxon>Bacteria</taxon>
        <taxon>Bacillati</taxon>
        <taxon>Actinomycetota</taxon>
        <taxon>Actinomycetes</taxon>
        <taxon>Micrococcales</taxon>
        <taxon>Bogoriellaceae</taxon>
        <taxon>Georgenia</taxon>
    </lineage>
</organism>
<dbReference type="PROSITE" id="PS51819">
    <property type="entry name" value="VOC"/>
    <property type="match status" value="1"/>
</dbReference>
<accession>A0ABR8Z1Z4</accession>
<feature type="domain" description="VOC" evidence="1">
    <location>
        <begin position="6"/>
        <end position="120"/>
    </location>
</feature>
<evidence type="ECO:0000259" key="1">
    <source>
        <dbReference type="PROSITE" id="PS51819"/>
    </source>
</evidence>
<dbReference type="PANTHER" id="PTHR36437">
    <property type="entry name" value="GLYOXALASE/BLEOMYCIN RESISTANCE PROTEIN/DIOXYGENASE"/>
    <property type="match status" value="1"/>
</dbReference>
<name>A0ABR8Z1Z4_9MICO</name>
<reference evidence="2 3" key="1">
    <citation type="submission" date="2020-08" db="EMBL/GenBank/DDBJ databases">
        <title>A Genomic Blueprint of the Chicken Gut Microbiome.</title>
        <authorList>
            <person name="Gilroy R."/>
            <person name="Ravi A."/>
            <person name="Getino M."/>
            <person name="Pursley I."/>
            <person name="Horton D.L."/>
            <person name="Alikhan N.-F."/>
            <person name="Baker D."/>
            <person name="Gharbi K."/>
            <person name="Hall N."/>
            <person name="Watson M."/>
            <person name="Adriaenssens E.M."/>
            <person name="Foster-Nyarko E."/>
            <person name="Jarju S."/>
            <person name="Secka A."/>
            <person name="Antonio M."/>
            <person name="Oren A."/>
            <person name="Chaudhuri R."/>
            <person name="La Ragione R.M."/>
            <person name="Hildebrand F."/>
            <person name="Pallen M.J."/>
        </authorList>
    </citation>
    <scope>NUCLEOTIDE SEQUENCE [LARGE SCALE GENOMIC DNA]</scope>
    <source>
        <strain evidence="2 3">Sa1BUA1</strain>
    </source>
</reference>
<dbReference type="InterPro" id="IPR037523">
    <property type="entry name" value="VOC_core"/>
</dbReference>
<comment type="caution">
    <text evidence="2">The sequence shown here is derived from an EMBL/GenBank/DDBJ whole genome shotgun (WGS) entry which is preliminary data.</text>
</comment>
<dbReference type="Gene3D" id="3.10.180.10">
    <property type="entry name" value="2,3-Dihydroxybiphenyl 1,2-Dioxygenase, domain 1"/>
    <property type="match status" value="1"/>
</dbReference>
<keyword evidence="3" id="KW-1185">Reference proteome</keyword>
<protein>
    <submittedName>
        <fullName evidence="2">VOC family protein</fullName>
    </submittedName>
</protein>
<dbReference type="SUPFAM" id="SSF54593">
    <property type="entry name" value="Glyoxalase/Bleomycin resistance protein/Dihydroxybiphenyl dioxygenase"/>
    <property type="match status" value="1"/>
</dbReference>
<dbReference type="InterPro" id="IPR004360">
    <property type="entry name" value="Glyas_Fos-R_dOase_dom"/>
</dbReference>
<dbReference type="Proteomes" id="UP000661894">
    <property type="component" value="Unassembled WGS sequence"/>
</dbReference>
<sequence>MSMTTRVLSVSVPVADQDAALRFYTEVLGCELVADVEVWPGARYVEVVPPGSTVALVLLPPDSEIPVAVRLGTPDAAAAHARIREAGVTLHNEELVRMDGVPPMFSFTDPDGNGLVYLEDDSAPDAGPS</sequence>
<dbReference type="Pfam" id="PF00903">
    <property type="entry name" value="Glyoxalase"/>
    <property type="match status" value="1"/>
</dbReference>
<proteinExistence type="predicted"/>